<evidence type="ECO:0000313" key="11">
    <source>
        <dbReference type="EMBL" id="KAF2709080.1"/>
    </source>
</evidence>
<dbReference type="EMBL" id="MU005771">
    <property type="protein sequence ID" value="KAF2709080.1"/>
    <property type="molecule type" value="Genomic_DNA"/>
</dbReference>
<dbReference type="AlphaFoldDB" id="A0A6G1K8I2"/>
<evidence type="ECO:0000256" key="9">
    <source>
        <dbReference type="SAM" id="SignalP"/>
    </source>
</evidence>
<feature type="chain" id="PRO_5026207260" description="GOLD domain-containing protein" evidence="9">
    <location>
        <begin position="22"/>
        <end position="203"/>
    </location>
</feature>
<accession>A0A6G1K8I2</accession>
<protein>
    <recommendedName>
        <fullName evidence="10">GOLD domain-containing protein</fullName>
    </recommendedName>
</protein>
<organism evidence="11 12">
    <name type="scientific">Pleomassaria siparia CBS 279.74</name>
    <dbReference type="NCBI Taxonomy" id="1314801"/>
    <lineage>
        <taxon>Eukaryota</taxon>
        <taxon>Fungi</taxon>
        <taxon>Dikarya</taxon>
        <taxon>Ascomycota</taxon>
        <taxon>Pezizomycotina</taxon>
        <taxon>Dothideomycetes</taxon>
        <taxon>Pleosporomycetidae</taxon>
        <taxon>Pleosporales</taxon>
        <taxon>Pleomassariaceae</taxon>
        <taxon>Pleomassaria</taxon>
    </lineage>
</organism>
<evidence type="ECO:0000313" key="12">
    <source>
        <dbReference type="Proteomes" id="UP000799428"/>
    </source>
</evidence>
<keyword evidence="6" id="KW-0472">Membrane</keyword>
<dbReference type="InterPro" id="IPR036598">
    <property type="entry name" value="GOLD_dom_sf"/>
</dbReference>
<proteinExistence type="inferred from homology"/>
<dbReference type="InterPro" id="IPR009038">
    <property type="entry name" value="GOLD_dom"/>
</dbReference>
<dbReference type="PROSITE" id="PS50866">
    <property type="entry name" value="GOLD"/>
    <property type="match status" value="1"/>
</dbReference>
<feature type="signal peptide" evidence="9">
    <location>
        <begin position="1"/>
        <end position="21"/>
    </location>
</feature>
<gene>
    <name evidence="11" type="ORF">K504DRAFT_468289</name>
</gene>
<keyword evidence="4 9" id="KW-0732">Signal</keyword>
<dbReference type="Proteomes" id="UP000799428">
    <property type="component" value="Unassembled WGS sequence"/>
</dbReference>
<dbReference type="SUPFAM" id="SSF101576">
    <property type="entry name" value="Supernatant protein factor (SPF), C-terminal domain"/>
    <property type="match status" value="1"/>
</dbReference>
<evidence type="ECO:0000256" key="3">
    <source>
        <dbReference type="ARBA" id="ARBA00022692"/>
    </source>
</evidence>
<dbReference type="InterPro" id="IPR015720">
    <property type="entry name" value="Emp24-like"/>
</dbReference>
<keyword evidence="12" id="KW-1185">Reference proteome</keyword>
<evidence type="ECO:0000256" key="7">
    <source>
        <dbReference type="ARBA" id="ARBA00037847"/>
    </source>
</evidence>
<dbReference type="SMART" id="SM01190">
    <property type="entry name" value="EMP24_GP25L"/>
    <property type="match status" value="1"/>
</dbReference>
<dbReference type="GO" id="GO:0016020">
    <property type="term" value="C:membrane"/>
    <property type="evidence" value="ECO:0007669"/>
    <property type="project" value="UniProtKB-SubCell"/>
</dbReference>
<name>A0A6G1K8I2_9PLEO</name>
<dbReference type="Pfam" id="PF01105">
    <property type="entry name" value="EMP24_GP25L"/>
    <property type="match status" value="1"/>
</dbReference>
<reference evidence="11" key="1">
    <citation type="journal article" date="2020" name="Stud. Mycol.">
        <title>101 Dothideomycetes genomes: a test case for predicting lifestyles and emergence of pathogens.</title>
        <authorList>
            <person name="Haridas S."/>
            <person name="Albert R."/>
            <person name="Binder M."/>
            <person name="Bloem J."/>
            <person name="Labutti K."/>
            <person name="Salamov A."/>
            <person name="Andreopoulos B."/>
            <person name="Baker S."/>
            <person name="Barry K."/>
            <person name="Bills G."/>
            <person name="Bluhm B."/>
            <person name="Cannon C."/>
            <person name="Castanera R."/>
            <person name="Culley D."/>
            <person name="Daum C."/>
            <person name="Ezra D."/>
            <person name="Gonzalez J."/>
            <person name="Henrissat B."/>
            <person name="Kuo A."/>
            <person name="Liang C."/>
            <person name="Lipzen A."/>
            <person name="Lutzoni F."/>
            <person name="Magnuson J."/>
            <person name="Mondo S."/>
            <person name="Nolan M."/>
            <person name="Ohm R."/>
            <person name="Pangilinan J."/>
            <person name="Park H.-J."/>
            <person name="Ramirez L."/>
            <person name="Alfaro M."/>
            <person name="Sun H."/>
            <person name="Tritt A."/>
            <person name="Yoshinaga Y."/>
            <person name="Zwiers L.-H."/>
            <person name="Turgeon B."/>
            <person name="Goodwin S."/>
            <person name="Spatafora J."/>
            <person name="Crous P."/>
            <person name="Grigoriev I."/>
        </authorList>
    </citation>
    <scope>NUCLEOTIDE SEQUENCE</scope>
    <source>
        <strain evidence="11">CBS 279.74</strain>
    </source>
</reference>
<feature type="domain" description="GOLD" evidence="10">
    <location>
        <begin position="31"/>
        <end position="118"/>
    </location>
</feature>
<evidence type="ECO:0000256" key="2">
    <source>
        <dbReference type="ARBA" id="ARBA00007104"/>
    </source>
</evidence>
<dbReference type="OrthoDB" id="62956at2759"/>
<evidence type="ECO:0000256" key="4">
    <source>
        <dbReference type="ARBA" id="ARBA00022729"/>
    </source>
</evidence>
<evidence type="ECO:0000256" key="5">
    <source>
        <dbReference type="ARBA" id="ARBA00022989"/>
    </source>
</evidence>
<evidence type="ECO:0000256" key="8">
    <source>
        <dbReference type="RuleBase" id="RU003827"/>
    </source>
</evidence>
<keyword evidence="5" id="KW-1133">Transmembrane helix</keyword>
<evidence type="ECO:0000256" key="1">
    <source>
        <dbReference type="ARBA" id="ARBA00004479"/>
    </source>
</evidence>
<dbReference type="PANTHER" id="PTHR22811">
    <property type="entry name" value="TRANSMEMBRANE EMP24 DOMAIN-CONTAINING PROTEIN"/>
    <property type="match status" value="1"/>
</dbReference>
<evidence type="ECO:0000259" key="10">
    <source>
        <dbReference type="PROSITE" id="PS50866"/>
    </source>
</evidence>
<evidence type="ECO:0000256" key="6">
    <source>
        <dbReference type="ARBA" id="ARBA00023136"/>
    </source>
</evidence>
<comment type="similarity">
    <text evidence="2 8">Belongs to the EMP24/GP25L family.</text>
</comment>
<comment type="subcellular location">
    <subcellularLocation>
        <location evidence="7">Endomembrane system</location>
        <topology evidence="7">Single-pass membrane protein</topology>
    </subcellularLocation>
    <subcellularLocation>
        <location evidence="1 8">Membrane</location>
        <topology evidence="1 8">Single-pass type I membrane protein</topology>
    </subcellularLocation>
</comment>
<dbReference type="GO" id="GO:0012505">
    <property type="term" value="C:endomembrane system"/>
    <property type="evidence" value="ECO:0007669"/>
    <property type="project" value="UniProtKB-SubCell"/>
</dbReference>
<keyword evidence="3 8" id="KW-0812">Transmembrane</keyword>
<sequence length="203" mass="23495">MLFPSLGFLAAVSSLFSLVASHNIQMKAHMRECFHENLHKDDKMTVTFQVGDREFGGSGNLEIDFWIQAPSRTYQIHERGISSGDHSFTALEDGQYTYCFNNEHWGANTKEVSFNVHGIVYVPESEAPQDPLEKEVRVLSELVGEVKDEQGYIIIRERTHRNTAESTNARVKWWSIFQMSFLVSEGVFQVWWLKRFFEVKRVV</sequence>